<organism evidence="1 2">
    <name type="scientific">Armillaria gallica</name>
    <name type="common">Bulbous honey fungus</name>
    <name type="synonym">Armillaria bulbosa</name>
    <dbReference type="NCBI Taxonomy" id="47427"/>
    <lineage>
        <taxon>Eukaryota</taxon>
        <taxon>Fungi</taxon>
        <taxon>Dikarya</taxon>
        <taxon>Basidiomycota</taxon>
        <taxon>Agaricomycotina</taxon>
        <taxon>Agaricomycetes</taxon>
        <taxon>Agaricomycetidae</taxon>
        <taxon>Agaricales</taxon>
        <taxon>Marasmiineae</taxon>
        <taxon>Physalacriaceae</taxon>
        <taxon>Armillaria</taxon>
    </lineage>
</organism>
<evidence type="ECO:0000313" key="2">
    <source>
        <dbReference type="Proteomes" id="UP000217790"/>
    </source>
</evidence>
<keyword evidence="2" id="KW-1185">Reference proteome</keyword>
<protein>
    <submittedName>
        <fullName evidence="1">Uncharacterized protein</fullName>
    </submittedName>
</protein>
<accession>A0A2H3DSV8</accession>
<dbReference type="OrthoDB" id="3244185at2759"/>
<dbReference type="AlphaFoldDB" id="A0A2H3DSV8"/>
<gene>
    <name evidence="1" type="ORF">ARMGADRAFT_920285</name>
</gene>
<dbReference type="InParanoid" id="A0A2H3DSV8"/>
<name>A0A2H3DSV8_ARMGA</name>
<sequence length="170" mass="19022">MKGHQARQFLKSLTTYLPAHGCRLTPQGFDGFDLYKRITLQLPAIPQVGRKDLKNIVCATPPVPAQGQHAAEAAWLDFAYIQMGERNECTEGSSVEGLHITHVHAIFQLPAVYNVPVAAPLAYVEWFTPFGQQDLLTGLYSISRSTWMGHVYSEIIDVNRIIQNCHLLPH</sequence>
<reference evidence="2" key="1">
    <citation type="journal article" date="2017" name="Nat. Ecol. Evol.">
        <title>Genome expansion and lineage-specific genetic innovations in the forest pathogenic fungi Armillaria.</title>
        <authorList>
            <person name="Sipos G."/>
            <person name="Prasanna A.N."/>
            <person name="Walter M.C."/>
            <person name="O'Connor E."/>
            <person name="Balint B."/>
            <person name="Krizsan K."/>
            <person name="Kiss B."/>
            <person name="Hess J."/>
            <person name="Varga T."/>
            <person name="Slot J."/>
            <person name="Riley R."/>
            <person name="Boka B."/>
            <person name="Rigling D."/>
            <person name="Barry K."/>
            <person name="Lee J."/>
            <person name="Mihaltcheva S."/>
            <person name="LaButti K."/>
            <person name="Lipzen A."/>
            <person name="Waldron R."/>
            <person name="Moloney N.M."/>
            <person name="Sperisen C."/>
            <person name="Kredics L."/>
            <person name="Vagvoelgyi C."/>
            <person name="Patrignani A."/>
            <person name="Fitzpatrick D."/>
            <person name="Nagy I."/>
            <person name="Doyle S."/>
            <person name="Anderson J.B."/>
            <person name="Grigoriev I.V."/>
            <person name="Gueldener U."/>
            <person name="Muensterkoetter M."/>
            <person name="Nagy L.G."/>
        </authorList>
    </citation>
    <scope>NUCLEOTIDE SEQUENCE [LARGE SCALE GENOMIC DNA]</scope>
    <source>
        <strain evidence="2">Ar21-2</strain>
    </source>
</reference>
<evidence type="ECO:0000313" key="1">
    <source>
        <dbReference type="EMBL" id="PBK98301.1"/>
    </source>
</evidence>
<dbReference type="EMBL" id="KZ293648">
    <property type="protein sequence ID" value="PBK98301.1"/>
    <property type="molecule type" value="Genomic_DNA"/>
</dbReference>
<proteinExistence type="predicted"/>
<dbReference type="Proteomes" id="UP000217790">
    <property type="component" value="Unassembled WGS sequence"/>
</dbReference>